<dbReference type="GO" id="GO:0035269">
    <property type="term" value="P:protein O-linked glycosylation via mannose"/>
    <property type="evidence" value="ECO:0007669"/>
    <property type="project" value="TreeGrafter"/>
</dbReference>
<dbReference type="PROSITE" id="PS50005">
    <property type="entry name" value="TPR"/>
    <property type="match status" value="5"/>
</dbReference>
<sequence>MSTTVEVFSKEKGILQQGKAQYEEAINSYKEAIRLRPSLALAHLNLGQLLASRGLCEEAETVLRHCSKLDSTGVKDPKLHETTRISALLHLGRLLADRGRYGEAISIYKEAVHSLPEYYQPQVLYNLLGEALTQVGHHEEAERWHKAAMQAKPDHIPTHLIYGKLLAKNRTRVAEAEEKFLEAQKLAPRDPAVHQHFGQFLSQIQRYSEAASQYLEAFKLAPSEYELALGAATAFRQAGHNQQAEQLYRQAVSLKPMEPGAHINLGAMLHLNGKFKDAAICYQTALKLNPNDQMALQNLNKLRAFLRKN</sequence>
<accession>A0AAN9XYN3</accession>
<reference evidence="2 3" key="1">
    <citation type="submission" date="2024-03" db="EMBL/GenBank/DDBJ databases">
        <title>Adaptation during the transition from Ophiocordyceps entomopathogen to insect associate is accompanied by gene loss and intensified selection.</title>
        <authorList>
            <person name="Ward C.M."/>
            <person name="Onetto C.A."/>
            <person name="Borneman A.R."/>
        </authorList>
    </citation>
    <scope>NUCLEOTIDE SEQUENCE [LARGE SCALE GENOMIC DNA]</scope>
    <source>
        <strain evidence="2">AWRI1</strain>
        <tissue evidence="2">Single Adult Female</tissue>
    </source>
</reference>
<dbReference type="Gene3D" id="1.25.40.10">
    <property type="entry name" value="Tetratricopeptide repeat domain"/>
    <property type="match status" value="4"/>
</dbReference>
<feature type="repeat" description="TPR" evidence="1">
    <location>
        <begin position="122"/>
        <end position="155"/>
    </location>
</feature>
<evidence type="ECO:0000313" key="3">
    <source>
        <dbReference type="Proteomes" id="UP001367676"/>
    </source>
</evidence>
<evidence type="ECO:0008006" key="4">
    <source>
        <dbReference type="Google" id="ProtNLM"/>
    </source>
</evidence>
<dbReference type="Pfam" id="PF13374">
    <property type="entry name" value="TPR_10"/>
    <property type="match status" value="1"/>
</dbReference>
<dbReference type="InterPro" id="IPR052384">
    <property type="entry name" value="TMTC_O-mannosyltransferase"/>
</dbReference>
<proteinExistence type="predicted"/>
<dbReference type="PANTHER" id="PTHR44216">
    <property type="entry name" value="PROTEIN O-MANNOSYL-TRANSFERASE TMTC2"/>
    <property type="match status" value="1"/>
</dbReference>
<feature type="repeat" description="TPR" evidence="1">
    <location>
        <begin position="191"/>
        <end position="224"/>
    </location>
</feature>
<organism evidence="2 3">
    <name type="scientific">Parthenolecanium corni</name>
    <dbReference type="NCBI Taxonomy" id="536013"/>
    <lineage>
        <taxon>Eukaryota</taxon>
        <taxon>Metazoa</taxon>
        <taxon>Ecdysozoa</taxon>
        <taxon>Arthropoda</taxon>
        <taxon>Hexapoda</taxon>
        <taxon>Insecta</taxon>
        <taxon>Pterygota</taxon>
        <taxon>Neoptera</taxon>
        <taxon>Paraneoptera</taxon>
        <taxon>Hemiptera</taxon>
        <taxon>Sternorrhyncha</taxon>
        <taxon>Coccoidea</taxon>
        <taxon>Coccidae</taxon>
        <taxon>Parthenolecanium</taxon>
    </lineage>
</organism>
<feature type="repeat" description="TPR" evidence="1">
    <location>
        <begin position="6"/>
        <end position="39"/>
    </location>
</feature>
<dbReference type="InterPro" id="IPR011990">
    <property type="entry name" value="TPR-like_helical_dom_sf"/>
</dbReference>
<keyword evidence="3" id="KW-1185">Reference proteome</keyword>
<feature type="repeat" description="TPR" evidence="1">
    <location>
        <begin position="259"/>
        <end position="292"/>
    </location>
</feature>
<comment type="caution">
    <text evidence="2">The sequence shown here is derived from an EMBL/GenBank/DDBJ whole genome shotgun (WGS) entry which is preliminary data.</text>
</comment>
<dbReference type="GO" id="GO:0000030">
    <property type="term" value="F:mannosyltransferase activity"/>
    <property type="evidence" value="ECO:0007669"/>
    <property type="project" value="TreeGrafter"/>
</dbReference>
<dbReference type="SUPFAM" id="SSF48452">
    <property type="entry name" value="TPR-like"/>
    <property type="match status" value="2"/>
</dbReference>
<keyword evidence="1" id="KW-0802">TPR repeat</keyword>
<protein>
    <recommendedName>
        <fullName evidence="4">Tetratricopeptide repeat protein</fullName>
    </recommendedName>
</protein>
<dbReference type="Pfam" id="PF13432">
    <property type="entry name" value="TPR_16"/>
    <property type="match status" value="1"/>
</dbReference>
<dbReference type="Pfam" id="PF07721">
    <property type="entry name" value="TPR_4"/>
    <property type="match status" value="1"/>
</dbReference>
<dbReference type="InterPro" id="IPR019734">
    <property type="entry name" value="TPR_rpt"/>
</dbReference>
<dbReference type="PANTHER" id="PTHR44216:SF3">
    <property type="entry name" value="PROTEIN O-MANNOSYL-TRANSFERASE TMTC2"/>
    <property type="match status" value="1"/>
</dbReference>
<dbReference type="SMART" id="SM00028">
    <property type="entry name" value="TPR"/>
    <property type="match status" value="7"/>
</dbReference>
<dbReference type="GO" id="GO:0042802">
    <property type="term" value="F:identical protein binding"/>
    <property type="evidence" value="ECO:0007669"/>
    <property type="project" value="InterPro"/>
</dbReference>
<dbReference type="GO" id="GO:0005789">
    <property type="term" value="C:endoplasmic reticulum membrane"/>
    <property type="evidence" value="ECO:0007669"/>
    <property type="project" value="TreeGrafter"/>
</dbReference>
<dbReference type="EMBL" id="JBBCAQ010000036">
    <property type="protein sequence ID" value="KAK7575686.1"/>
    <property type="molecule type" value="Genomic_DNA"/>
</dbReference>
<dbReference type="AlphaFoldDB" id="A0AAN9XYN3"/>
<gene>
    <name evidence="2" type="ORF">V9T40_011972</name>
</gene>
<dbReference type="InterPro" id="IPR011717">
    <property type="entry name" value="TPR-4"/>
</dbReference>
<name>A0AAN9XYN3_9HEMI</name>
<evidence type="ECO:0000313" key="2">
    <source>
        <dbReference type="EMBL" id="KAK7575686.1"/>
    </source>
</evidence>
<evidence type="ECO:0000256" key="1">
    <source>
        <dbReference type="PROSITE-ProRule" id="PRU00339"/>
    </source>
</evidence>
<dbReference type="Pfam" id="PF13414">
    <property type="entry name" value="TPR_11"/>
    <property type="match status" value="1"/>
</dbReference>
<dbReference type="Proteomes" id="UP001367676">
    <property type="component" value="Unassembled WGS sequence"/>
</dbReference>
<feature type="repeat" description="TPR" evidence="1">
    <location>
        <begin position="85"/>
        <end position="118"/>
    </location>
</feature>